<reference evidence="3" key="2">
    <citation type="submission" date="2023-04" db="EMBL/GenBank/DDBJ databases">
        <authorList>
            <person name="Beletskiy A.V."/>
            <person name="Mardanov A.V."/>
            <person name="Ravin N.V."/>
        </authorList>
    </citation>
    <scope>NUCLEOTIDE SEQUENCE</scope>
    <source>
        <strain evidence="3">GKL-01</strain>
    </source>
</reference>
<keyword evidence="1" id="KW-1133">Transmembrane helix</keyword>
<protein>
    <submittedName>
        <fullName evidence="3">RMD1 family protein</fullName>
    </submittedName>
</protein>
<dbReference type="AlphaFoldDB" id="A0AA95H778"/>
<dbReference type="Proteomes" id="UP001300672">
    <property type="component" value="Chromosome"/>
</dbReference>
<dbReference type="EMBL" id="CP124755">
    <property type="protein sequence ID" value="WGZ89509.1"/>
    <property type="molecule type" value="Genomic_DNA"/>
</dbReference>
<feature type="domain" description="DUF155" evidence="2">
    <location>
        <begin position="55"/>
        <end position="223"/>
    </location>
</feature>
<evidence type="ECO:0000259" key="2">
    <source>
        <dbReference type="Pfam" id="PF02582"/>
    </source>
</evidence>
<evidence type="ECO:0000256" key="1">
    <source>
        <dbReference type="SAM" id="Phobius"/>
    </source>
</evidence>
<gene>
    <name evidence="3" type="ORF">QJT80_08295</name>
</gene>
<dbReference type="PANTHER" id="PTHR16255:SF1">
    <property type="entry name" value="REQUIRED FOR MEIOTIC NUCLEAR DIVISION PROTEIN 1 HOMOLOG"/>
    <property type="match status" value="1"/>
</dbReference>
<name>A0AA95H778_9GAMM</name>
<proteinExistence type="predicted"/>
<dbReference type="KEGG" id="tdu:QJT80_08295"/>
<sequence>MMQALEPRLNAQADQSIRVRALLIGSRIDAKAFRADESLAINPLVIAIPGGGCTVLFRYGVVVFIGLSAEQETEFLERLKPLTSEVRTWPEVEQLSLRIDTNAREGFDSQGGLWLHDSHIQRLQLLAEMLARSTVLSDDEARVAKTFEQIEPLAQNLSKKGRGGRRSKELLQYIGDSLLSQHRMVGRAEVADKPDILWERPDLQGLYLQLEDEFELQERHVALERKLQVISNTAETLLDLLQTQQSQRVEWYIVILIVVEIALTLYELFVSGRH</sequence>
<keyword evidence="1" id="KW-0812">Transmembrane</keyword>
<keyword evidence="1" id="KW-0472">Membrane</keyword>
<dbReference type="InterPro" id="IPR003734">
    <property type="entry name" value="DUF155"/>
</dbReference>
<accession>A0AA95H778</accession>
<reference evidence="3" key="1">
    <citation type="journal article" date="2023" name="Int. J. Mol. Sci.">
        <title>Metagenomics Revealed a New Genus 'Candidatus Thiocaldithrix dubininis' gen. nov., sp. nov. and a New Species 'Candidatus Thiothrix putei' sp. nov. in the Family Thiotrichaceae, Some Members of Which Have Traits of Both Na+- and H+-Motive Energetics.</title>
        <authorList>
            <person name="Ravin N.V."/>
            <person name="Muntyan M.S."/>
            <person name="Smolyakov D.D."/>
            <person name="Rudenko T.S."/>
            <person name="Beletsky A.V."/>
            <person name="Mardanov A.V."/>
            <person name="Grabovich M.Y."/>
        </authorList>
    </citation>
    <scope>NUCLEOTIDE SEQUENCE</scope>
    <source>
        <strain evidence="3">GKL-01</strain>
    </source>
</reference>
<dbReference type="InterPro" id="IPR051624">
    <property type="entry name" value="RMD1/Sad1-interacting"/>
</dbReference>
<organism evidence="3">
    <name type="scientific">Candidatus Thiocaldithrix dubininis</name>
    <dbReference type="NCBI Taxonomy" id="3080823"/>
    <lineage>
        <taxon>Bacteria</taxon>
        <taxon>Pseudomonadati</taxon>
        <taxon>Pseudomonadota</taxon>
        <taxon>Gammaproteobacteria</taxon>
        <taxon>Thiotrichales</taxon>
        <taxon>Thiotrichaceae</taxon>
        <taxon>Candidatus Thiocaldithrix</taxon>
    </lineage>
</organism>
<dbReference type="Pfam" id="PF02582">
    <property type="entry name" value="DUF155"/>
    <property type="match status" value="1"/>
</dbReference>
<evidence type="ECO:0000313" key="3">
    <source>
        <dbReference type="EMBL" id="WGZ89509.1"/>
    </source>
</evidence>
<feature type="transmembrane region" description="Helical" evidence="1">
    <location>
        <begin position="251"/>
        <end position="270"/>
    </location>
</feature>
<dbReference type="PANTHER" id="PTHR16255">
    <property type="entry name" value="REQUIRED FOR MEIOTIC NUCLEAR DIVISION PROTEIN 1 HOMOLOG"/>
    <property type="match status" value="1"/>
</dbReference>